<dbReference type="OrthoDB" id="9779408at2"/>
<feature type="active site" description="Proton acceptor" evidence="9">
    <location>
        <position position="317"/>
    </location>
</feature>
<evidence type="ECO:0000256" key="4">
    <source>
        <dbReference type="ARBA" id="ARBA00013185"/>
    </source>
</evidence>
<dbReference type="SUPFAM" id="SSF74650">
    <property type="entry name" value="Galactose mutarotase-like"/>
    <property type="match status" value="1"/>
</dbReference>
<evidence type="ECO:0000256" key="9">
    <source>
        <dbReference type="PIRSR" id="PIRSR005096-1"/>
    </source>
</evidence>
<dbReference type="KEGG" id="cpy:Cphy_0556"/>
<keyword evidence="6 8" id="KW-0413">Isomerase</keyword>
<dbReference type="InterPro" id="IPR011013">
    <property type="entry name" value="Gal_mutarotase_sf_dom"/>
</dbReference>
<evidence type="ECO:0000256" key="8">
    <source>
        <dbReference type="PIRNR" id="PIRNR005096"/>
    </source>
</evidence>
<comment type="similarity">
    <text evidence="3 8">Belongs to the aldose epimerase family.</text>
</comment>
<dbReference type="CDD" id="cd09019">
    <property type="entry name" value="galactose_mutarotase_like"/>
    <property type="match status" value="1"/>
</dbReference>
<dbReference type="PANTHER" id="PTHR10091:SF0">
    <property type="entry name" value="GALACTOSE MUTAROTASE"/>
    <property type="match status" value="1"/>
</dbReference>
<name>A9KIA9_LACP7</name>
<comment type="catalytic activity">
    <reaction evidence="1 8">
        <text>alpha-D-glucose = beta-D-glucose</text>
        <dbReference type="Rhea" id="RHEA:10264"/>
        <dbReference type="ChEBI" id="CHEBI:15903"/>
        <dbReference type="ChEBI" id="CHEBI:17925"/>
        <dbReference type="EC" id="5.1.3.3"/>
    </reaction>
</comment>
<dbReference type="InterPro" id="IPR015443">
    <property type="entry name" value="Aldose_1-epimerase"/>
</dbReference>
<dbReference type="GO" id="GO:0004034">
    <property type="term" value="F:aldose 1-epimerase activity"/>
    <property type="evidence" value="ECO:0007669"/>
    <property type="project" value="UniProtKB-EC"/>
</dbReference>
<evidence type="ECO:0000256" key="11">
    <source>
        <dbReference type="PIRSR" id="PIRSR005096-3"/>
    </source>
</evidence>
<dbReference type="EMBL" id="CP000885">
    <property type="protein sequence ID" value="ABX40943.1"/>
    <property type="molecule type" value="Genomic_DNA"/>
</dbReference>
<evidence type="ECO:0000256" key="5">
    <source>
        <dbReference type="ARBA" id="ARBA00014165"/>
    </source>
</evidence>
<dbReference type="PANTHER" id="PTHR10091">
    <property type="entry name" value="ALDOSE-1-EPIMERASE"/>
    <property type="match status" value="1"/>
</dbReference>
<dbReference type="STRING" id="357809.Cphy_0556"/>
<dbReference type="InterPro" id="IPR018052">
    <property type="entry name" value="Ald1_epimerase_CS"/>
</dbReference>
<dbReference type="GO" id="GO:0006006">
    <property type="term" value="P:glucose metabolic process"/>
    <property type="evidence" value="ECO:0007669"/>
    <property type="project" value="TreeGrafter"/>
</dbReference>
<dbReference type="GO" id="GO:0030246">
    <property type="term" value="F:carbohydrate binding"/>
    <property type="evidence" value="ECO:0007669"/>
    <property type="project" value="InterPro"/>
</dbReference>
<dbReference type="Pfam" id="PF01263">
    <property type="entry name" value="Aldose_epim"/>
    <property type="match status" value="1"/>
</dbReference>
<dbReference type="InterPro" id="IPR014718">
    <property type="entry name" value="GH-type_carb-bd"/>
</dbReference>
<dbReference type="GO" id="GO:0033499">
    <property type="term" value="P:galactose catabolic process via UDP-galactose, Leloir pathway"/>
    <property type="evidence" value="ECO:0007669"/>
    <property type="project" value="TreeGrafter"/>
</dbReference>
<dbReference type="PROSITE" id="PS00545">
    <property type="entry name" value="ALDOSE_1_EPIMERASE"/>
    <property type="match status" value="1"/>
</dbReference>
<dbReference type="EC" id="5.1.3.3" evidence="4 8"/>
<accession>A9KIA9</accession>
<feature type="binding site" evidence="11">
    <location>
        <begin position="180"/>
        <end position="182"/>
    </location>
    <ligand>
        <name>beta-D-galactose</name>
        <dbReference type="ChEBI" id="CHEBI:27667"/>
    </ligand>
</feature>
<protein>
    <recommendedName>
        <fullName evidence="5 8">Aldose 1-epimerase</fullName>
        <ecNumber evidence="4 8">5.1.3.3</ecNumber>
    </recommendedName>
</protein>
<organism evidence="12 13">
    <name type="scientific">Lachnoclostridium phytofermentans (strain ATCC 700394 / DSM 18823 / ISDg)</name>
    <name type="common">Clostridium phytofermentans</name>
    <dbReference type="NCBI Taxonomy" id="357809"/>
    <lineage>
        <taxon>Bacteria</taxon>
        <taxon>Bacillati</taxon>
        <taxon>Bacillota</taxon>
        <taxon>Clostridia</taxon>
        <taxon>Lachnospirales</taxon>
        <taxon>Lachnospiraceae</taxon>
    </lineage>
</organism>
<dbReference type="eggNOG" id="COG2017">
    <property type="taxonomic scope" value="Bacteria"/>
</dbReference>
<reference evidence="13" key="1">
    <citation type="submission" date="2007-11" db="EMBL/GenBank/DDBJ databases">
        <title>Complete genome sequence of Clostridium phytofermentans ISDg.</title>
        <authorList>
            <person name="Leschine S.B."/>
            <person name="Warnick T.A."/>
            <person name="Blanchard J.L."/>
            <person name="Schnell D.J."/>
            <person name="Petit E.L."/>
            <person name="LaTouf W.G."/>
            <person name="Copeland A."/>
            <person name="Lucas S."/>
            <person name="Lapidus A."/>
            <person name="Barry K."/>
            <person name="Glavina del Rio T."/>
            <person name="Dalin E."/>
            <person name="Tice H."/>
            <person name="Pitluck S."/>
            <person name="Kiss H."/>
            <person name="Brettin T."/>
            <person name="Bruce D."/>
            <person name="Detter J.C."/>
            <person name="Han C."/>
            <person name="Kuske C."/>
            <person name="Schmutz J."/>
            <person name="Larimer F."/>
            <person name="Land M."/>
            <person name="Hauser L."/>
            <person name="Kyrpides N."/>
            <person name="Kim E.A."/>
            <person name="Richardson P."/>
        </authorList>
    </citation>
    <scope>NUCLEOTIDE SEQUENCE [LARGE SCALE GENOMIC DNA]</scope>
    <source>
        <strain evidence="13">ATCC 700394 / DSM 18823 / ISDg</strain>
    </source>
</reference>
<evidence type="ECO:0000256" key="1">
    <source>
        <dbReference type="ARBA" id="ARBA00001614"/>
    </source>
</evidence>
<feature type="active site" description="Proton donor" evidence="9">
    <location>
        <position position="180"/>
    </location>
</feature>
<feature type="binding site" evidence="10">
    <location>
        <position position="252"/>
    </location>
    <ligand>
        <name>beta-D-galactose</name>
        <dbReference type="ChEBI" id="CHEBI:27667"/>
    </ligand>
</feature>
<dbReference type="PIRSF" id="PIRSF005096">
    <property type="entry name" value="GALM"/>
    <property type="match status" value="1"/>
</dbReference>
<evidence type="ECO:0000256" key="2">
    <source>
        <dbReference type="ARBA" id="ARBA00005028"/>
    </source>
</evidence>
<dbReference type="AlphaFoldDB" id="A9KIA9"/>
<proteinExistence type="inferred from homology"/>
<evidence type="ECO:0000256" key="3">
    <source>
        <dbReference type="ARBA" id="ARBA00006206"/>
    </source>
</evidence>
<sequence>MKISQRPFGKTKQGEKVTLYTITNDHGMVVSFSDFGANIVSIIVPDKNGTFADVALGYDNVKQYEVNGPGYGSFIGRHANRIAEALVVINGKEYKLEKNDGNHNLHSGSKGYNKFLYETEVFKDKDETTVEFSRLSPDMEQGLPGNLDLVVSYTLTNDNELAIEYYGVSDKDTIINFTNHSYFNLAGHNSGSIEGHQVMIDSDEFTLTDETLIPTGEIAKVEGTPMDFRKLKKIGKDIEADYQPLRVAGGYDHNYVLKTSEEEAAKVAELWEEKSGRLMEVFTDAKGLQLYTGNFILGNENGKEGYCYQKRDGVCFETQYYPNSCNISNFPSCLKNAGEPFESVTIYKFSVKK</sequence>
<dbReference type="UniPathway" id="UPA00242"/>
<dbReference type="NCBIfam" id="NF008277">
    <property type="entry name" value="PRK11055.1"/>
    <property type="match status" value="1"/>
</dbReference>
<dbReference type="Proteomes" id="UP000000370">
    <property type="component" value="Chromosome"/>
</dbReference>
<evidence type="ECO:0000313" key="12">
    <source>
        <dbReference type="EMBL" id="ABX40943.1"/>
    </source>
</evidence>
<dbReference type="InterPro" id="IPR047215">
    <property type="entry name" value="Galactose_mutarotase-like"/>
</dbReference>
<evidence type="ECO:0000313" key="13">
    <source>
        <dbReference type="Proteomes" id="UP000000370"/>
    </source>
</evidence>
<dbReference type="Gene3D" id="2.70.98.10">
    <property type="match status" value="1"/>
</dbReference>
<gene>
    <name evidence="12" type="ordered locus">Cphy_0556</name>
</gene>
<keyword evidence="13" id="KW-1185">Reference proteome</keyword>
<evidence type="ECO:0000256" key="10">
    <source>
        <dbReference type="PIRSR" id="PIRSR005096-2"/>
    </source>
</evidence>
<keyword evidence="7 8" id="KW-0119">Carbohydrate metabolism</keyword>
<evidence type="ECO:0000256" key="6">
    <source>
        <dbReference type="ARBA" id="ARBA00023235"/>
    </source>
</evidence>
<dbReference type="GO" id="GO:0005737">
    <property type="term" value="C:cytoplasm"/>
    <property type="evidence" value="ECO:0007669"/>
    <property type="project" value="TreeGrafter"/>
</dbReference>
<dbReference type="InterPro" id="IPR008183">
    <property type="entry name" value="Aldose_1/G6P_1-epimerase"/>
</dbReference>
<comment type="pathway">
    <text evidence="2 8">Carbohydrate metabolism; hexose metabolism.</text>
</comment>
<dbReference type="RefSeq" id="WP_012198587.1">
    <property type="nucleotide sequence ID" value="NC_010001.1"/>
</dbReference>
<dbReference type="HOGENOM" id="CLU_031753_2_0_9"/>
<evidence type="ECO:0000256" key="7">
    <source>
        <dbReference type="ARBA" id="ARBA00023277"/>
    </source>
</evidence>
<feature type="binding site" evidence="11">
    <location>
        <begin position="80"/>
        <end position="81"/>
    </location>
    <ligand>
        <name>beta-D-galactose</name>
        <dbReference type="ChEBI" id="CHEBI:27667"/>
    </ligand>
</feature>